<dbReference type="RefSeq" id="YP_010781760.1">
    <property type="nucleotide sequence ID" value="NC_075039.1"/>
</dbReference>
<reference evidence="1" key="2">
    <citation type="journal article" date="2018" name="Nat. Commun.">
        <title>Tailed giant Tupanvirus possesses the most complete translational apparatus of the known virosphere.</title>
        <authorList>
            <person name="Abrahao J."/>
            <person name="Silva L."/>
            <person name="Silva L.S."/>
            <person name="Khalil J.Y.B."/>
            <person name="Rodrigues R."/>
            <person name="Arantes T."/>
            <person name="Assis F."/>
            <person name="Boratto P."/>
            <person name="Andrade M."/>
            <person name="Kroon E.G."/>
            <person name="Ribeiro B."/>
            <person name="Bergier I."/>
            <person name="Seligmann H."/>
            <person name="Ghigo E."/>
            <person name="Colson P."/>
            <person name="Levasseur A."/>
            <person name="Kroemer G."/>
            <person name="Raoult D."/>
            <person name="La Scola B."/>
        </authorList>
    </citation>
    <scope>NUCLEOTIDE SEQUENCE [LARGE SCALE GENOMIC DNA]</scope>
    <source>
        <strain evidence="1">Soda lake</strain>
    </source>
</reference>
<sequence>MEYDKKIQQDIEILDPFVAKEEVLQYDHSNPFYIPMEGSSLRYTKTKFLAEEYKNIHILCLSEDTEISNTNKNKIKLFYQSDSDPSELKGQANLVTLVRGPFALVHLKNIRAGLVVIRKDLLEYFNHDSNELAEKELVYLMLEVKESKVRTWIKLYEEESSLDKFIEQKIFSSYYKLEDRKMDDYLLSLINQVGDFKYWQDKYNCNLSINNAFKDRKFNLSFVSKWNLPTEEIEKELQKLLQNFKENKTKITKNNNTTYPPQITNPKVDEADKKEDPIKMNAYVDGSKRDDHSFYGIVKPEELSIKKETIDELLVNHSLSEQEKYNLICNLLLSKKYCHYVINNQKVLEANKDLLEKYKPVIRYVMGYAWISMYMEESIRKTRIKETDRFVFDIETASKLPVFPFNLQTPHLNPYFSSMISDSLLNNDQNIGGVKQSFDYQNGIVNLEEFKRRLNIFMTGKAGVNLLEGANWSNMVVTGGCMPGILPKTNPLMAMFKRNSDPKIAMTELELDRFFQEYYAKSDIDIACNHSNILDFIEHVKHLKTVLLNNLGPNVKESDVEINATKSLAIYINSKLLKEKCDRGEIPYKYEYIINNKNKRAVKFFFYELYLEQKKNANEKNRKILGEKINDDEYFEIIDYCECDKTVLIVNDHSFESEVVENRTADSNSGIEMVYFLKGKDTVPTIEEEEYSSDYESNEDDTKTKSNVFIKFSETLKYKIYSKHMKHPLEIFRISDVEFFSCIARFHLPCVRSYYNGTNCFILPSAITAYMTLTNIDFKYFVGSNDPISILNKYRMRGFGTLLNKVETNQYLSYIMACGNFKKAYGVNDTKDIKNIVGCLDVNHEFFKPRKNIPEDFNVDPSIKLDYQTVKLEYANNKEDIVKFYKKKYNKYSSEFIEKRTILPTGQIDPVKHWMIDASFDLLN</sequence>
<accession>A0A6N1NRA6</accession>
<dbReference type="EMBL" id="KY523104">
    <property type="protein sequence ID" value="QKU35107.1"/>
    <property type="molecule type" value="Genomic_DNA"/>
</dbReference>
<dbReference type="GeneID" id="80518524"/>
<proteinExistence type="predicted"/>
<organism evidence="1">
    <name type="scientific">Tupanvirus soda lake</name>
    <dbReference type="NCBI Taxonomy" id="2126985"/>
    <lineage>
        <taxon>Viruses</taxon>
        <taxon>Varidnaviria</taxon>
        <taxon>Bamfordvirae</taxon>
        <taxon>Nucleocytoviricota</taxon>
        <taxon>Megaviricetes</taxon>
        <taxon>Imitervirales</taxon>
        <taxon>Mimiviridae</taxon>
        <taxon>Megamimivirinae</taxon>
        <taxon>Tupanvirus</taxon>
        <taxon>Tupanvirus salinum</taxon>
    </lineage>
</organism>
<dbReference type="KEGG" id="vg:80518524"/>
<reference evidence="1" key="1">
    <citation type="submission" date="2017-01" db="EMBL/GenBank/DDBJ databases">
        <authorList>
            <person name="Assis F.L."/>
            <person name="Abrahao J.S."/>
            <person name="Silva L."/>
            <person name="Khalil J.B."/>
            <person name="Rodrigues R."/>
            <person name="Silva L.S."/>
            <person name="Arantes T."/>
            <person name="Boratto P."/>
            <person name="Andrade M."/>
            <person name="Kroon E.G."/>
            <person name="Ribeiro B."/>
            <person name="Bergier I."/>
            <person name="Seligmann H."/>
            <person name="Ghigo E."/>
            <person name="Colson P."/>
            <person name="Levasseur A."/>
            <person name="Raoult D."/>
            <person name="Scola B.L."/>
        </authorList>
    </citation>
    <scope>NUCLEOTIDE SEQUENCE</scope>
    <source>
        <strain evidence="1">Soda lake</strain>
    </source>
</reference>
<name>A0A6N1NRA6_9VIRU</name>
<protein>
    <submittedName>
        <fullName evidence="1">Uncharacterized protein</fullName>
    </submittedName>
</protein>
<evidence type="ECO:0000313" key="1">
    <source>
        <dbReference type="EMBL" id="QKU35107.1"/>
    </source>
</evidence>